<accession>A0A0H4Y0X0</accession>
<dbReference type="Proteomes" id="UP000105007">
    <property type="component" value="Segment"/>
</dbReference>
<evidence type="ECO:0000313" key="2">
    <source>
        <dbReference type="Proteomes" id="UP000105007"/>
    </source>
</evidence>
<dbReference type="RefSeq" id="YP_009162393.1">
    <property type="nucleotide sequence ID" value="NC_027707.1"/>
</dbReference>
<gene>
    <name evidence="1" type="ORF">SGPV021</name>
</gene>
<keyword evidence="2" id="KW-1185">Reference proteome</keyword>
<dbReference type="EMBL" id="KT159937">
    <property type="protein sequence ID" value="AKR04145.1"/>
    <property type="molecule type" value="Genomic_DNA"/>
</dbReference>
<dbReference type="GeneID" id="25392188"/>
<proteinExistence type="predicted"/>
<name>A0A0H4Y0X0_9POXV</name>
<protein>
    <submittedName>
        <fullName evidence="1">Uncharacterized protein</fullName>
    </submittedName>
</protein>
<dbReference type="KEGG" id="vg:25392188"/>
<reference evidence="1 2" key="1">
    <citation type="journal article" date="2015" name="J. Virol.">
        <title>Salmon gill poxvirus, the deepest representative of the Chordopoxvirinae.</title>
        <authorList>
            <person name="Gjessing M.C."/>
            <person name="Yutin N."/>
            <person name="Tengs T."/>
            <person name="Senkevich T."/>
            <person name="Koonin E.V."/>
            <person name="Ronning H.P."/>
            <person name="Alarson M."/>
            <person name="Ylving S."/>
            <person name="Lie K.-I."/>
            <person name="Saure B."/>
            <person name="Tran L."/>
            <person name="Moss B."/>
            <person name="Dale O.B."/>
        </authorList>
    </citation>
    <scope>NUCLEOTIDE SEQUENCE [LARGE SCALE GENOMIC DNA]</scope>
    <source>
        <strain evidence="1">2012-04-F277-L3G</strain>
    </source>
</reference>
<organism evidence="1 2">
    <name type="scientific">Salmon gill poxvirus</name>
    <dbReference type="NCBI Taxonomy" id="1680908"/>
    <lineage>
        <taxon>Viruses</taxon>
        <taxon>Varidnaviria</taxon>
        <taxon>Bamfordvirae</taxon>
        <taxon>Nucleocytoviricota</taxon>
        <taxon>Pokkesviricetes</taxon>
        <taxon>Chitovirales</taxon>
        <taxon>Poxviridae</taxon>
        <taxon>Chordopoxvirinae</taxon>
        <taxon>Salmonpoxvirus</taxon>
        <taxon>Salmonpoxvirus gillpox</taxon>
        <taxon>Salmon gillpox virus</taxon>
    </lineage>
</organism>
<sequence>MSIRLVPGNYRNGTNWLVISKSNNNSTMILDKDYTIELDSYSKTLNSVDNVQYTCEVSQDNNRYLIYSGDKVVIIVDTEQAQIIVPDRIKK</sequence>
<evidence type="ECO:0000313" key="1">
    <source>
        <dbReference type="EMBL" id="AKR04145.1"/>
    </source>
</evidence>